<proteinExistence type="predicted"/>
<dbReference type="SUPFAM" id="SSF81383">
    <property type="entry name" value="F-box domain"/>
    <property type="match status" value="1"/>
</dbReference>
<protein>
    <recommendedName>
        <fullName evidence="2">F-box domain-containing protein</fullName>
    </recommendedName>
</protein>
<name>A0A481ZA06_9VIRU</name>
<dbReference type="EMBL" id="MK500581">
    <property type="protein sequence ID" value="QBK92738.1"/>
    <property type="molecule type" value="Genomic_DNA"/>
</dbReference>
<gene>
    <name evidence="1" type="ORF">LCPAC401_03760</name>
</gene>
<dbReference type="InterPro" id="IPR036047">
    <property type="entry name" value="F-box-like_dom_sf"/>
</dbReference>
<evidence type="ECO:0008006" key="2">
    <source>
        <dbReference type="Google" id="ProtNLM"/>
    </source>
</evidence>
<accession>A0A481ZA06</accession>
<sequence>MSSDFTLLNIQNISELGTDVIEEFFYGISVKEILELSVTNTRFNEACKRESFWKKKVLLDYGIEKKYGETWKETTILLSNSNMINLRKEWINGQTYGELLEEGLRDDNLFAEILTKYRIPHSQVFVYSESVNDLKSAEINYTNLLPDYTIAQLNALGYGPADEDTVQRILKVVTREFSVIMRAVSEAKSYYGLISLGRDQENEMDELQGRDLKTSKEIKSLVDPILYVMMYSLHSVNTLNRIDLRS</sequence>
<organism evidence="1">
    <name type="scientific">Pithovirus LCPAC401</name>
    <dbReference type="NCBI Taxonomy" id="2506595"/>
    <lineage>
        <taxon>Viruses</taxon>
        <taxon>Pithoviruses</taxon>
    </lineage>
</organism>
<reference evidence="1" key="1">
    <citation type="journal article" date="2019" name="MBio">
        <title>Virus Genomes from Deep Sea Sediments Expand the Ocean Megavirome and Support Independent Origins of Viral Gigantism.</title>
        <authorList>
            <person name="Backstrom D."/>
            <person name="Yutin N."/>
            <person name="Jorgensen S.L."/>
            <person name="Dharamshi J."/>
            <person name="Homa F."/>
            <person name="Zaremba-Niedwiedzka K."/>
            <person name="Spang A."/>
            <person name="Wolf Y.I."/>
            <person name="Koonin E.V."/>
            <person name="Ettema T.J."/>
        </authorList>
    </citation>
    <scope>NUCLEOTIDE SEQUENCE</scope>
</reference>
<evidence type="ECO:0000313" key="1">
    <source>
        <dbReference type="EMBL" id="QBK92738.1"/>
    </source>
</evidence>